<reference evidence="1 2" key="1">
    <citation type="submission" date="2011-11" db="EMBL/GenBank/DDBJ databases">
        <title>Whole genome shotgun sequence of Gordonia araii NBRC 100433.</title>
        <authorList>
            <person name="Yoshida Y."/>
            <person name="Hosoyama A."/>
            <person name="Tsuchikane K."/>
            <person name="Katsumata H."/>
            <person name="Yamazaki S."/>
            <person name="Fujita N."/>
        </authorList>
    </citation>
    <scope>NUCLEOTIDE SEQUENCE [LARGE SCALE GENOMIC DNA]</scope>
    <source>
        <strain evidence="1 2">NBRC 100433</strain>
    </source>
</reference>
<keyword evidence="2" id="KW-1185">Reference proteome</keyword>
<dbReference type="EMBL" id="BAEE01000036">
    <property type="protein sequence ID" value="GAB09345.1"/>
    <property type="molecule type" value="Genomic_DNA"/>
</dbReference>
<dbReference type="Pfam" id="PF13830">
    <property type="entry name" value="DUF4192"/>
    <property type="match status" value="1"/>
</dbReference>
<gene>
    <name evidence="1" type="ORF">GOARA_036_00770</name>
</gene>
<organism evidence="1 2">
    <name type="scientific">Gordonia araii NBRC 100433</name>
    <dbReference type="NCBI Taxonomy" id="1073574"/>
    <lineage>
        <taxon>Bacteria</taxon>
        <taxon>Bacillati</taxon>
        <taxon>Actinomycetota</taxon>
        <taxon>Actinomycetes</taxon>
        <taxon>Mycobacteriales</taxon>
        <taxon>Gordoniaceae</taxon>
        <taxon>Gordonia</taxon>
    </lineage>
</organism>
<evidence type="ECO:0008006" key="3">
    <source>
        <dbReference type="Google" id="ProtNLM"/>
    </source>
</evidence>
<proteinExistence type="predicted"/>
<dbReference type="Proteomes" id="UP000035088">
    <property type="component" value="Unassembled WGS sequence"/>
</dbReference>
<dbReference type="STRING" id="1073574.GOARA_036_00770"/>
<accession>G7H0H0</accession>
<evidence type="ECO:0000313" key="1">
    <source>
        <dbReference type="EMBL" id="GAB09345.1"/>
    </source>
</evidence>
<evidence type="ECO:0000313" key="2">
    <source>
        <dbReference type="Proteomes" id="UP000035088"/>
    </source>
</evidence>
<dbReference type="AlphaFoldDB" id="G7H0H0"/>
<sequence length="369" mass="38543">MPTFSLDTSTLLTAIPGLLGFLPERSLVVIAFDADASIVVTARHDLLIGDDGEPTTPMRETVADIADVCARGDAVVAAVAVVDDRFALSSPVYRRLCADADDALVAAGVPGGVRAGFVIERFAAGRPWYTCWWLLEGRGPSGADADVPEMLGIDDPGFGCGLLGDPQASPIALERSLHTGRVVMASRSELAASLAPTAHCTDDACRGKPRRPRPTTTAAGEAKLLRGALTLLTGSRPPEMTCANVRLLSRAVTTLGVRDALLALGAGENRFVAESAWRELARRGRGEIRASAATMLAHLYYLCGEGAYAGVAIDTALAACPTWHLARLLNTALAGGVHPALLWDVLTESYSAAQGLGVVLPPATMVRPG</sequence>
<protein>
    <recommendedName>
        <fullName evidence="3">DUF4192 domain-containing protein</fullName>
    </recommendedName>
</protein>
<comment type="caution">
    <text evidence="1">The sequence shown here is derived from an EMBL/GenBank/DDBJ whole genome shotgun (WGS) entry which is preliminary data.</text>
</comment>
<name>G7H0H0_9ACTN</name>
<dbReference type="InterPro" id="IPR025447">
    <property type="entry name" value="DUF4192"/>
</dbReference>